<dbReference type="Gene3D" id="6.10.140.1680">
    <property type="match status" value="1"/>
</dbReference>
<proteinExistence type="predicted"/>
<evidence type="ECO:0000256" key="2">
    <source>
        <dbReference type="ARBA" id="ARBA00023125"/>
    </source>
</evidence>
<dbReference type="EMBL" id="CP002207">
    <property type="protein sequence ID" value="ADP31046.1"/>
    <property type="molecule type" value="Genomic_DNA"/>
</dbReference>
<evidence type="ECO:0000256" key="3">
    <source>
        <dbReference type="ARBA" id="ARBA00023163"/>
    </source>
</evidence>
<dbReference type="SUPFAM" id="SSF46785">
    <property type="entry name" value="Winged helix' DNA-binding domain"/>
    <property type="match status" value="1"/>
</dbReference>
<dbReference type="InterPro" id="IPR011991">
    <property type="entry name" value="ArsR-like_HTH"/>
</dbReference>
<keyword evidence="2" id="KW-0238">DNA-binding</keyword>
<organism evidence="5 6">
    <name type="scientific">Bacillus atrophaeus (strain 1942)</name>
    <dbReference type="NCBI Taxonomy" id="720555"/>
    <lineage>
        <taxon>Bacteria</taxon>
        <taxon>Bacillati</taxon>
        <taxon>Bacillota</taxon>
        <taxon>Bacilli</taxon>
        <taxon>Bacillales</taxon>
        <taxon>Bacillaceae</taxon>
        <taxon>Bacillus</taxon>
    </lineage>
</organism>
<sequence length="151" mass="17712">MESQKRQEAFKAIEHFMLQREKKAKARDVISNLTNREEGWNITQLHIVSLINEFPSDSNNSFLSEQLGLSKPAITKSIKKLIDRGVVKAEKKEDNLKTIYYTLTNDGERLAKVHDELHEKVKGQYNELLHQFTENELDVIIRFMNEWAKRI</sequence>
<gene>
    <name evidence="5" type="ordered locus">BATR1942_00430</name>
</gene>
<keyword evidence="1" id="KW-0805">Transcription regulation</keyword>
<protein>
    <submittedName>
        <fullName evidence="5">MarR family transcriptional regulator</fullName>
    </submittedName>
</protein>
<dbReference type="Proteomes" id="UP000006867">
    <property type="component" value="Chromosome"/>
</dbReference>
<dbReference type="GeneID" id="92915758"/>
<dbReference type="CDD" id="cd00090">
    <property type="entry name" value="HTH_ARSR"/>
    <property type="match status" value="1"/>
</dbReference>
<dbReference type="InterPro" id="IPR052067">
    <property type="entry name" value="Metal_resp_HTH_trans_reg"/>
</dbReference>
<dbReference type="PANTHER" id="PTHR35790:SF4">
    <property type="entry name" value="HTH-TYPE TRANSCRIPTIONAL REGULATOR PCHR"/>
    <property type="match status" value="1"/>
</dbReference>
<dbReference type="PROSITE" id="PS50995">
    <property type="entry name" value="HTH_MARR_2"/>
    <property type="match status" value="1"/>
</dbReference>
<keyword evidence="6" id="KW-1185">Reference proteome</keyword>
<accession>A0ABN3Z562</accession>
<dbReference type="RefSeq" id="WP_004430706.1">
    <property type="nucleotide sequence ID" value="NC_014639.1"/>
</dbReference>
<evidence type="ECO:0000313" key="5">
    <source>
        <dbReference type="EMBL" id="ADP31046.1"/>
    </source>
</evidence>
<keyword evidence="3" id="KW-0804">Transcription</keyword>
<dbReference type="InterPro" id="IPR036388">
    <property type="entry name" value="WH-like_DNA-bd_sf"/>
</dbReference>
<dbReference type="InterPro" id="IPR000835">
    <property type="entry name" value="HTH_MarR-typ"/>
</dbReference>
<reference evidence="5 6" key="1">
    <citation type="journal article" date="2011" name="Front. Microbiol.">
        <title>Genomic signatures of strain selection and enhancement in Bacillus atrophaeus var. globigii, a historical biowarfare simulant.</title>
        <authorList>
            <person name="Gibbons H.S."/>
            <person name="Broomall S.M."/>
            <person name="McNew L.A."/>
            <person name="Daligault H."/>
            <person name="Chapman C."/>
            <person name="Bruce D."/>
            <person name="Karavis M."/>
            <person name="Krepps M."/>
            <person name="McGregor P.A."/>
            <person name="Hong C."/>
            <person name="Park K.H."/>
            <person name="Akmal A."/>
            <person name="Feldman A."/>
            <person name="Lin J.S."/>
            <person name="Chang W.E."/>
            <person name="Higgs B.W."/>
            <person name="Demirev P."/>
            <person name="Lindquist J."/>
            <person name="Liem A."/>
            <person name="Fochler E."/>
            <person name="Read T.D."/>
            <person name="Tapia R."/>
            <person name="Johnson S."/>
            <person name="Bishop-Lilly K.A."/>
            <person name="Detter C."/>
            <person name="Han C."/>
            <person name="Sozhamannan S."/>
            <person name="Rosenzweig C.N."/>
            <person name="Skowronski E.W."/>
        </authorList>
    </citation>
    <scope>NUCLEOTIDE SEQUENCE [LARGE SCALE GENOMIC DNA]</scope>
    <source>
        <strain evidence="5 6">1942</strain>
    </source>
</reference>
<evidence type="ECO:0000313" key="6">
    <source>
        <dbReference type="Proteomes" id="UP000006867"/>
    </source>
</evidence>
<dbReference type="InterPro" id="IPR036390">
    <property type="entry name" value="WH_DNA-bd_sf"/>
</dbReference>
<dbReference type="Pfam" id="PF01047">
    <property type="entry name" value="MarR"/>
    <property type="match status" value="1"/>
</dbReference>
<feature type="domain" description="HTH marR-type" evidence="4">
    <location>
        <begin position="6"/>
        <end position="149"/>
    </location>
</feature>
<dbReference type="PANTHER" id="PTHR35790">
    <property type="entry name" value="HTH-TYPE TRANSCRIPTIONAL REGULATOR PCHR"/>
    <property type="match status" value="1"/>
</dbReference>
<evidence type="ECO:0000256" key="1">
    <source>
        <dbReference type="ARBA" id="ARBA00023015"/>
    </source>
</evidence>
<dbReference type="SMART" id="SM00347">
    <property type="entry name" value="HTH_MARR"/>
    <property type="match status" value="1"/>
</dbReference>
<dbReference type="Gene3D" id="1.10.10.10">
    <property type="entry name" value="Winged helix-like DNA-binding domain superfamily/Winged helix DNA-binding domain"/>
    <property type="match status" value="1"/>
</dbReference>
<name>A0ABN3Z562_BACA1</name>
<evidence type="ECO:0000259" key="4">
    <source>
        <dbReference type="PROSITE" id="PS50995"/>
    </source>
</evidence>